<feature type="compositionally biased region" description="Acidic residues" evidence="1">
    <location>
        <begin position="106"/>
        <end position="118"/>
    </location>
</feature>
<feature type="compositionally biased region" description="Basic and acidic residues" evidence="1">
    <location>
        <begin position="85"/>
        <end position="105"/>
    </location>
</feature>
<dbReference type="EMBL" id="JAEINH010000007">
    <property type="protein sequence ID" value="MBI9115342.1"/>
    <property type="molecule type" value="Genomic_DNA"/>
</dbReference>
<protein>
    <submittedName>
        <fullName evidence="2">Uncharacterized protein</fullName>
    </submittedName>
</protein>
<sequence>MARLFWVGTGAALTVAVVLKGRQVARRYAPAALVDRATESVSTGRDALGAAAGGFMVDFRAARDSRAAELEEALLAPTQGTAADLRARRDSSRDRATAARYAADHDQDDDEDTLGYSF</sequence>
<evidence type="ECO:0000313" key="2">
    <source>
        <dbReference type="EMBL" id="MBI9115342.1"/>
    </source>
</evidence>
<accession>A0A934IBF3</accession>
<evidence type="ECO:0000256" key="1">
    <source>
        <dbReference type="SAM" id="MobiDB-lite"/>
    </source>
</evidence>
<organism evidence="2 3">
    <name type="scientific">Sanguibacter suaedae</name>
    <dbReference type="NCBI Taxonomy" id="2795737"/>
    <lineage>
        <taxon>Bacteria</taxon>
        <taxon>Bacillati</taxon>
        <taxon>Actinomycetota</taxon>
        <taxon>Actinomycetes</taxon>
        <taxon>Micrococcales</taxon>
        <taxon>Sanguibacteraceae</taxon>
        <taxon>Sanguibacter</taxon>
    </lineage>
</organism>
<reference evidence="2" key="1">
    <citation type="submission" date="2020-12" db="EMBL/GenBank/DDBJ databases">
        <title>Sanguibacter suaedae sp. nov., isolated from Suaeda aralocaspica.</title>
        <authorList>
            <person name="Ma Q."/>
        </authorList>
    </citation>
    <scope>NUCLEOTIDE SEQUENCE</scope>
    <source>
        <strain evidence="2">YZGR15</strain>
    </source>
</reference>
<feature type="region of interest" description="Disordered" evidence="1">
    <location>
        <begin position="81"/>
        <end position="118"/>
    </location>
</feature>
<keyword evidence="3" id="KW-1185">Reference proteome</keyword>
<comment type="caution">
    <text evidence="2">The sequence shown here is derived from an EMBL/GenBank/DDBJ whole genome shotgun (WGS) entry which is preliminary data.</text>
</comment>
<proteinExistence type="predicted"/>
<dbReference type="AlphaFoldDB" id="A0A934IBF3"/>
<gene>
    <name evidence="2" type="ORF">JAV76_10015</name>
</gene>
<name>A0A934IBF3_9MICO</name>
<evidence type="ECO:0000313" key="3">
    <source>
        <dbReference type="Proteomes" id="UP000602087"/>
    </source>
</evidence>
<dbReference type="RefSeq" id="WP_198733905.1">
    <property type="nucleotide sequence ID" value="NZ_JAEINH010000007.1"/>
</dbReference>
<dbReference type="Proteomes" id="UP000602087">
    <property type="component" value="Unassembled WGS sequence"/>
</dbReference>